<reference evidence="2 3" key="1">
    <citation type="submission" date="2024-09" db="EMBL/GenBank/DDBJ databases">
        <authorList>
            <person name="Sun Q."/>
            <person name="Mori K."/>
        </authorList>
    </citation>
    <scope>NUCLEOTIDE SEQUENCE [LARGE SCALE GENOMIC DNA]</scope>
    <source>
        <strain evidence="2 3">TBRC 4938</strain>
    </source>
</reference>
<feature type="region of interest" description="Disordered" evidence="1">
    <location>
        <begin position="1"/>
        <end position="139"/>
    </location>
</feature>
<name>A0ABV6AN42_9HYPH</name>
<gene>
    <name evidence="2" type="ORF">ACFFP0_24570</name>
</gene>
<sequence>MANALEGTQPLPEGETALNPGNSPAPEQNDDEQHSDAERGSETEEIEGSAEGGEGGTGIEGTGEENSQEQQKPKKKLTWEMKRIHEETNKRREAERELERIREENERLRAGGSEQQSGNDRPDDESRVNQRAQQIVQQREYEARVRSWADAGVKDFGADDFNASCNLIAGFMDDRQQHQFMSILTDADIVEDGHKVIMALADDPEEAERILRLPPVKQALALSKLSAKVTKPAAPTPKPISKAPAPVAPIGGKTQASTRLDDPDVPMDKFAEKFLADMANRGR</sequence>
<accession>A0ABV6AN42</accession>
<evidence type="ECO:0000313" key="3">
    <source>
        <dbReference type="Proteomes" id="UP001589692"/>
    </source>
</evidence>
<feature type="compositionally biased region" description="Gly residues" evidence="1">
    <location>
        <begin position="50"/>
        <end position="61"/>
    </location>
</feature>
<dbReference type="Proteomes" id="UP001589692">
    <property type="component" value="Unassembled WGS sequence"/>
</dbReference>
<dbReference type="RefSeq" id="WP_377264853.1">
    <property type="nucleotide sequence ID" value="NZ_JBHMAA010000032.1"/>
</dbReference>
<keyword evidence="3" id="KW-1185">Reference proteome</keyword>
<feature type="compositionally biased region" description="Low complexity" evidence="1">
    <location>
        <begin position="231"/>
        <end position="245"/>
    </location>
</feature>
<evidence type="ECO:0000313" key="2">
    <source>
        <dbReference type="EMBL" id="MFB9952036.1"/>
    </source>
</evidence>
<comment type="caution">
    <text evidence="2">The sequence shown here is derived from an EMBL/GenBank/DDBJ whole genome shotgun (WGS) entry which is preliminary data.</text>
</comment>
<evidence type="ECO:0008006" key="4">
    <source>
        <dbReference type="Google" id="ProtNLM"/>
    </source>
</evidence>
<evidence type="ECO:0000256" key="1">
    <source>
        <dbReference type="SAM" id="MobiDB-lite"/>
    </source>
</evidence>
<feature type="compositionally biased region" description="Basic and acidic residues" evidence="1">
    <location>
        <begin position="31"/>
        <end position="42"/>
    </location>
</feature>
<organism evidence="2 3">
    <name type="scientific">Rhizobium puerariae</name>
    <dbReference type="NCBI Taxonomy" id="1585791"/>
    <lineage>
        <taxon>Bacteria</taxon>
        <taxon>Pseudomonadati</taxon>
        <taxon>Pseudomonadota</taxon>
        <taxon>Alphaproteobacteria</taxon>
        <taxon>Hyphomicrobiales</taxon>
        <taxon>Rhizobiaceae</taxon>
        <taxon>Rhizobium/Agrobacterium group</taxon>
        <taxon>Rhizobium</taxon>
    </lineage>
</organism>
<dbReference type="EMBL" id="JBHMAA010000032">
    <property type="protein sequence ID" value="MFB9952036.1"/>
    <property type="molecule type" value="Genomic_DNA"/>
</dbReference>
<proteinExistence type="predicted"/>
<feature type="compositionally biased region" description="Basic and acidic residues" evidence="1">
    <location>
        <begin position="77"/>
        <end position="109"/>
    </location>
</feature>
<feature type="region of interest" description="Disordered" evidence="1">
    <location>
        <begin position="231"/>
        <end position="265"/>
    </location>
</feature>
<protein>
    <recommendedName>
        <fullName evidence="4">Scaffolding protein</fullName>
    </recommendedName>
</protein>